<proteinExistence type="predicted"/>
<accession>F4BIK4</accession>
<feature type="transmembrane region" description="Helical" evidence="1">
    <location>
        <begin position="43"/>
        <end position="70"/>
    </location>
</feature>
<dbReference type="Proteomes" id="UP000008303">
    <property type="component" value="Chromosome"/>
</dbReference>
<feature type="transmembrane region" description="Helical" evidence="1">
    <location>
        <begin position="341"/>
        <end position="357"/>
    </location>
</feature>
<dbReference type="AlphaFoldDB" id="F4BIK4"/>
<reference evidence="3" key="1">
    <citation type="journal article" date="2011" name="Appl. Environ. Microbiol.">
        <title>Common ancestry and novel genetic traits of Francisella novicida-like isolates from North America and Australia as revealed by comparative genomic analyses.</title>
        <authorList>
            <person name="Siddaramappa S."/>
            <person name="Challacombe J.F."/>
            <person name="Petersen J.M."/>
            <person name="Pillai S."/>
            <person name="Hogg G."/>
            <person name="Kuske C.R."/>
        </authorList>
    </citation>
    <scope>NUCLEOTIDE SEQUENCE [LARGE SCALE GENOMIC DNA]</scope>
    <source>
        <strain evidence="3">3523</strain>
    </source>
</reference>
<gene>
    <name evidence="2" type="ordered locus">FN3523_0141</name>
</gene>
<keyword evidence="1" id="KW-0812">Transmembrane</keyword>
<evidence type="ECO:0000313" key="3">
    <source>
        <dbReference type="Proteomes" id="UP000008303"/>
    </source>
</evidence>
<feature type="transmembrane region" description="Helical" evidence="1">
    <location>
        <begin position="273"/>
        <end position="294"/>
    </location>
</feature>
<dbReference type="PATRIC" id="fig|676032.3.peg.143"/>
<dbReference type="EMBL" id="CP002558">
    <property type="protein sequence ID" value="AEB27998.1"/>
    <property type="molecule type" value="Genomic_DNA"/>
</dbReference>
<feature type="transmembrane region" description="Helical" evidence="1">
    <location>
        <begin position="364"/>
        <end position="383"/>
    </location>
</feature>
<sequence length="384" mass="42731">MYSDNKTTSYPLEILKASVTPIASIFGSGFLVIVPILNGTLGYNAWVGMLLICLLAYAVGSTIRSNILIVEPLIIKKTLSKGLSRVEKSSDLILSLAYCISISLYLHVMVSFILASINVQSLIVEQLIVCLLIIIIGAIGWFHGLSKLSILENISLLVTVLMILLVIISFIANDYQFIYKINSIHFSLPNHISSWGILAVLGGSLIVVQGFETTRYLGREYNSQVRIKACKFSQLFTTIIYMVLIFSLTPWLYNLNGISGANGLFFLIRNTLPFLAIPLVCVAVLSQFSAALADTIAGAEDIIDNSKKKIDRKHAYLRVCVIAILFSFTKTYTVLVLSSKAFALYYLFQGYLAFRLNRRVFKKVLYLLIQIILIWIVVFAKPIG</sequence>
<feature type="transmembrane region" description="Helical" evidence="1">
    <location>
        <begin position="91"/>
        <end position="117"/>
    </location>
</feature>
<feature type="transmembrane region" description="Helical" evidence="1">
    <location>
        <begin position="123"/>
        <end position="142"/>
    </location>
</feature>
<protein>
    <submittedName>
        <fullName evidence="2">Uncharacterized protein</fullName>
    </submittedName>
</protein>
<feature type="transmembrane region" description="Helical" evidence="1">
    <location>
        <begin position="192"/>
        <end position="211"/>
    </location>
</feature>
<feature type="transmembrane region" description="Helical" evidence="1">
    <location>
        <begin position="154"/>
        <end position="172"/>
    </location>
</feature>
<dbReference type="eggNOG" id="ENOG502Z7XH">
    <property type="taxonomic scope" value="Bacteria"/>
</dbReference>
<keyword evidence="1" id="KW-0472">Membrane</keyword>
<feature type="transmembrane region" description="Helical" evidence="1">
    <location>
        <begin position="12"/>
        <end position="37"/>
    </location>
</feature>
<feature type="transmembrane region" description="Helical" evidence="1">
    <location>
        <begin position="315"/>
        <end position="335"/>
    </location>
</feature>
<feature type="transmembrane region" description="Helical" evidence="1">
    <location>
        <begin position="232"/>
        <end position="253"/>
    </location>
</feature>
<dbReference type="Gene3D" id="1.20.1740.10">
    <property type="entry name" value="Amino acid/polyamine transporter I"/>
    <property type="match status" value="1"/>
</dbReference>
<organism evidence="2 3">
    <name type="scientific">Francisella hispaniensis</name>
    <dbReference type="NCBI Taxonomy" id="622488"/>
    <lineage>
        <taxon>Bacteria</taxon>
        <taxon>Pseudomonadati</taxon>
        <taxon>Pseudomonadota</taxon>
        <taxon>Gammaproteobacteria</taxon>
        <taxon>Thiotrichales</taxon>
        <taxon>Francisellaceae</taxon>
        <taxon>Francisella</taxon>
    </lineage>
</organism>
<dbReference type="KEGG" id="fcn:FN3523_0141"/>
<name>F4BIK4_9GAMM</name>
<evidence type="ECO:0000256" key="1">
    <source>
        <dbReference type="SAM" id="Phobius"/>
    </source>
</evidence>
<evidence type="ECO:0000313" key="2">
    <source>
        <dbReference type="EMBL" id="AEB27998.1"/>
    </source>
</evidence>
<keyword evidence="1" id="KW-1133">Transmembrane helix</keyword>
<dbReference type="HOGENOM" id="CLU_055998_0_0_6"/>